<keyword evidence="2" id="KW-0812">Transmembrane</keyword>
<feature type="transmembrane region" description="Helical" evidence="2">
    <location>
        <begin position="162"/>
        <end position="186"/>
    </location>
</feature>
<dbReference type="PANTHER" id="PTHR14920">
    <property type="entry name" value="OSMOTIC AVOIDANCE ABNORMAL PROTEIN 1/WD REPEAT MEMBRANE PROTEIN"/>
    <property type="match status" value="1"/>
</dbReference>
<dbReference type="GO" id="GO:0030991">
    <property type="term" value="C:intraciliary transport particle A"/>
    <property type="evidence" value="ECO:0007669"/>
    <property type="project" value="TreeGrafter"/>
</dbReference>
<dbReference type="InterPro" id="IPR040379">
    <property type="entry name" value="WDR19/dyf-2"/>
</dbReference>
<comment type="caution">
    <text evidence="3">The sequence shown here is derived from an EMBL/GenBank/DDBJ whole genome shotgun (WGS) entry which is preliminary data.</text>
</comment>
<keyword evidence="2" id="KW-0472">Membrane</keyword>
<accession>X6P6U4</accession>
<dbReference type="InterPro" id="IPR036322">
    <property type="entry name" value="WD40_repeat_dom_sf"/>
</dbReference>
<dbReference type="GO" id="GO:0060271">
    <property type="term" value="P:cilium assembly"/>
    <property type="evidence" value="ECO:0007669"/>
    <property type="project" value="TreeGrafter"/>
</dbReference>
<evidence type="ECO:0000313" key="3">
    <source>
        <dbReference type="EMBL" id="ETO34265.1"/>
    </source>
</evidence>
<keyword evidence="4" id="KW-1185">Reference proteome</keyword>
<dbReference type="GO" id="GO:0005929">
    <property type="term" value="C:cilium"/>
    <property type="evidence" value="ECO:0007669"/>
    <property type="project" value="TreeGrafter"/>
</dbReference>
<protein>
    <recommendedName>
        <fullName evidence="5">Anaphase-promoting complex subunit 4 WD40 domain-containing protein</fullName>
    </recommendedName>
</protein>
<evidence type="ECO:0008006" key="5">
    <source>
        <dbReference type="Google" id="ProtNLM"/>
    </source>
</evidence>
<dbReference type="OrthoDB" id="10250638at2759"/>
<evidence type="ECO:0000256" key="2">
    <source>
        <dbReference type="SAM" id="Phobius"/>
    </source>
</evidence>
<keyword evidence="2" id="KW-1133">Transmembrane helix</keyword>
<feature type="region of interest" description="Disordered" evidence="1">
    <location>
        <begin position="1"/>
        <end position="23"/>
    </location>
</feature>
<evidence type="ECO:0000256" key="1">
    <source>
        <dbReference type="SAM" id="MobiDB-lite"/>
    </source>
</evidence>
<dbReference type="Proteomes" id="UP000023152">
    <property type="component" value="Unassembled WGS sequence"/>
</dbReference>
<gene>
    <name evidence="3" type="ORF">RFI_02829</name>
</gene>
<dbReference type="EMBL" id="ASPP01002724">
    <property type="protein sequence ID" value="ETO34265.1"/>
    <property type="molecule type" value="Genomic_DNA"/>
</dbReference>
<dbReference type="PANTHER" id="PTHR14920:SF0">
    <property type="entry name" value="WD REPEAT DOMAIN 19"/>
    <property type="match status" value="1"/>
</dbReference>
<feature type="transmembrane region" description="Helical" evidence="2">
    <location>
        <begin position="252"/>
        <end position="272"/>
    </location>
</feature>
<evidence type="ECO:0000313" key="4">
    <source>
        <dbReference type="Proteomes" id="UP000023152"/>
    </source>
</evidence>
<name>X6P6U4_RETFI</name>
<organism evidence="3 4">
    <name type="scientific">Reticulomyxa filosa</name>
    <dbReference type="NCBI Taxonomy" id="46433"/>
    <lineage>
        <taxon>Eukaryota</taxon>
        <taxon>Sar</taxon>
        <taxon>Rhizaria</taxon>
        <taxon>Retaria</taxon>
        <taxon>Foraminifera</taxon>
        <taxon>Monothalamids</taxon>
        <taxon>Reticulomyxidae</taxon>
        <taxon>Reticulomyxa</taxon>
    </lineage>
</organism>
<feature type="transmembrane region" description="Helical" evidence="2">
    <location>
        <begin position="73"/>
        <end position="90"/>
    </location>
</feature>
<reference evidence="3 4" key="1">
    <citation type="journal article" date="2013" name="Curr. Biol.">
        <title>The Genome of the Foraminiferan Reticulomyxa filosa.</title>
        <authorList>
            <person name="Glockner G."/>
            <person name="Hulsmann N."/>
            <person name="Schleicher M."/>
            <person name="Noegel A.A."/>
            <person name="Eichinger L."/>
            <person name="Gallinger C."/>
            <person name="Pawlowski J."/>
            <person name="Sierra R."/>
            <person name="Euteneuer U."/>
            <person name="Pillet L."/>
            <person name="Moustafa A."/>
            <person name="Platzer M."/>
            <person name="Groth M."/>
            <person name="Szafranski K."/>
            <person name="Schliwa M."/>
        </authorList>
    </citation>
    <scope>NUCLEOTIDE SEQUENCE [LARGE SCALE GENOMIC DNA]</scope>
</reference>
<dbReference type="GO" id="GO:0035721">
    <property type="term" value="P:intraciliary retrograde transport"/>
    <property type="evidence" value="ECO:0007669"/>
    <property type="project" value="InterPro"/>
</dbReference>
<sequence>MISSEEKSLQHRQKNPRQRPLFQETNQVLGKGGTYISWNCSGKLLATVSGNHRVRIYNRYGNMVHEFALSNKGHIFFYILFIAIVCQVFPKQKHANKLKKKKKKFCKRSLEMSKKKKKRALEVLNMGWDFEGEFLGVLQAVNWNVFSSQTNNMYIRIYKPTIMAWAKCLPLACFSCIALYFCYIVIAKKKKKNIYIYICALLIYNRNTFRKLNVMGKHSKKILFGQWSKMNQLVLLGKDNNVRIIKLKQKKAGYICNRLLLYFIITIIIINFSKKKPTEKQIIATFFNDS</sequence>
<dbReference type="AlphaFoldDB" id="X6P6U4"/>
<dbReference type="SUPFAM" id="SSF50978">
    <property type="entry name" value="WD40 repeat-like"/>
    <property type="match status" value="1"/>
</dbReference>
<proteinExistence type="predicted"/>